<comment type="caution">
    <text evidence="5">The sequence shown here is derived from an EMBL/GenBank/DDBJ whole genome shotgun (WGS) entry which is preliminary data.</text>
</comment>
<dbReference type="InterPro" id="IPR013216">
    <property type="entry name" value="Methyltransf_11"/>
</dbReference>
<protein>
    <recommendedName>
        <fullName evidence="4">Methyltransferase type 11 domain-containing protein</fullName>
    </recommendedName>
</protein>
<sequence length="273" mass="31549">MPYKYFEGEAHIRTYNKFRPSPPNSLTSKVIEFTKEKVPLPLQLAVDVGCGSGQSTEVLAPFFKKILGFDSSYQVISEARKRCRYTNIFYRTCPGEKMDLEDGTVDLVTVGQAVHWFDIPKFYMETNRVLKSKGVLAVYGYNLPIPMYKDNMKVQTLVQKYYTDVLGDYTLPQSRLAYLNNYKSKEFNEVDFIEGGQMLRNDDCVVETEGTLCDIIGYIKSWSAFQNYAKQKGEERAKVLLEQFKNEFNSLVKDPFCSLQIKFNYFLLLGRKL</sequence>
<keyword evidence="6" id="KW-1185">Reference proteome</keyword>
<dbReference type="Pfam" id="PF08241">
    <property type="entry name" value="Methyltransf_11"/>
    <property type="match status" value="1"/>
</dbReference>
<evidence type="ECO:0000256" key="3">
    <source>
        <dbReference type="ARBA" id="ARBA00022679"/>
    </source>
</evidence>
<dbReference type="EMBL" id="JAWJWF010000005">
    <property type="protein sequence ID" value="KAK6632322.1"/>
    <property type="molecule type" value="Genomic_DNA"/>
</dbReference>
<keyword evidence="3" id="KW-0808">Transferase</keyword>
<dbReference type="Proteomes" id="UP001359485">
    <property type="component" value="Unassembled WGS sequence"/>
</dbReference>
<evidence type="ECO:0000313" key="5">
    <source>
        <dbReference type="EMBL" id="KAK6632322.1"/>
    </source>
</evidence>
<dbReference type="SUPFAM" id="SSF53335">
    <property type="entry name" value="S-adenosyl-L-methionine-dependent methyltransferases"/>
    <property type="match status" value="1"/>
</dbReference>
<dbReference type="Gene3D" id="3.40.50.150">
    <property type="entry name" value="Vaccinia Virus protein VP39"/>
    <property type="match status" value="1"/>
</dbReference>
<dbReference type="PANTHER" id="PTHR44942:SF4">
    <property type="entry name" value="METHYLTRANSFERASE TYPE 11 DOMAIN-CONTAINING PROTEIN"/>
    <property type="match status" value="1"/>
</dbReference>
<gene>
    <name evidence="5" type="ORF">RUM44_007363</name>
</gene>
<comment type="similarity">
    <text evidence="1">Belongs to the methyltransferase superfamily.</text>
</comment>
<feature type="domain" description="Methyltransferase type 11" evidence="4">
    <location>
        <begin position="46"/>
        <end position="137"/>
    </location>
</feature>
<name>A0ABR1B0G8_POLSC</name>
<evidence type="ECO:0000256" key="1">
    <source>
        <dbReference type="ARBA" id="ARBA00008361"/>
    </source>
</evidence>
<accession>A0ABR1B0G8</accession>
<organism evidence="5 6">
    <name type="scientific">Polyplax serrata</name>
    <name type="common">Common mouse louse</name>
    <dbReference type="NCBI Taxonomy" id="468196"/>
    <lineage>
        <taxon>Eukaryota</taxon>
        <taxon>Metazoa</taxon>
        <taxon>Ecdysozoa</taxon>
        <taxon>Arthropoda</taxon>
        <taxon>Hexapoda</taxon>
        <taxon>Insecta</taxon>
        <taxon>Pterygota</taxon>
        <taxon>Neoptera</taxon>
        <taxon>Paraneoptera</taxon>
        <taxon>Psocodea</taxon>
        <taxon>Troctomorpha</taxon>
        <taxon>Phthiraptera</taxon>
        <taxon>Anoplura</taxon>
        <taxon>Polyplacidae</taxon>
        <taxon>Polyplax</taxon>
    </lineage>
</organism>
<reference evidence="5 6" key="1">
    <citation type="submission" date="2023-09" db="EMBL/GenBank/DDBJ databases">
        <title>Genomes of two closely related lineages of the louse Polyplax serrata with different host specificities.</title>
        <authorList>
            <person name="Martinu J."/>
            <person name="Tarabai H."/>
            <person name="Stefka J."/>
            <person name="Hypsa V."/>
        </authorList>
    </citation>
    <scope>NUCLEOTIDE SEQUENCE [LARGE SCALE GENOMIC DNA]</scope>
    <source>
        <strain evidence="5">98ZLc_SE</strain>
    </source>
</reference>
<evidence type="ECO:0000256" key="2">
    <source>
        <dbReference type="ARBA" id="ARBA00022603"/>
    </source>
</evidence>
<evidence type="ECO:0000259" key="4">
    <source>
        <dbReference type="Pfam" id="PF08241"/>
    </source>
</evidence>
<proteinExistence type="inferred from homology"/>
<evidence type="ECO:0000313" key="6">
    <source>
        <dbReference type="Proteomes" id="UP001359485"/>
    </source>
</evidence>
<dbReference type="PANTHER" id="PTHR44942">
    <property type="entry name" value="METHYLTRANSF_11 DOMAIN-CONTAINING PROTEIN"/>
    <property type="match status" value="1"/>
</dbReference>
<keyword evidence="2" id="KW-0489">Methyltransferase</keyword>
<dbReference type="InterPro" id="IPR051052">
    <property type="entry name" value="Diverse_substrate_MTase"/>
</dbReference>
<dbReference type="CDD" id="cd02440">
    <property type="entry name" value="AdoMet_MTases"/>
    <property type="match status" value="1"/>
</dbReference>
<dbReference type="InterPro" id="IPR029063">
    <property type="entry name" value="SAM-dependent_MTases_sf"/>
</dbReference>